<feature type="coiled-coil region" evidence="1">
    <location>
        <begin position="489"/>
        <end position="527"/>
    </location>
</feature>
<feature type="compositionally biased region" description="Basic and acidic residues" evidence="2">
    <location>
        <begin position="685"/>
        <end position="696"/>
    </location>
</feature>
<gene>
    <name evidence="3" type="ORF">CSUI_003275</name>
</gene>
<feature type="compositionally biased region" description="Low complexity" evidence="2">
    <location>
        <begin position="660"/>
        <end position="670"/>
    </location>
</feature>
<name>A0A2C6L381_9APIC</name>
<keyword evidence="1" id="KW-0175">Coiled coil</keyword>
<protein>
    <submittedName>
        <fullName evidence="3">Virulent strain associated related</fullName>
    </submittedName>
</protein>
<organism evidence="3 4">
    <name type="scientific">Cystoisospora suis</name>
    <dbReference type="NCBI Taxonomy" id="483139"/>
    <lineage>
        <taxon>Eukaryota</taxon>
        <taxon>Sar</taxon>
        <taxon>Alveolata</taxon>
        <taxon>Apicomplexa</taxon>
        <taxon>Conoidasida</taxon>
        <taxon>Coccidia</taxon>
        <taxon>Eucoccidiorida</taxon>
        <taxon>Eimeriorina</taxon>
        <taxon>Sarcocystidae</taxon>
        <taxon>Cystoisospora</taxon>
    </lineage>
</organism>
<evidence type="ECO:0000256" key="1">
    <source>
        <dbReference type="SAM" id="Coils"/>
    </source>
</evidence>
<evidence type="ECO:0000256" key="2">
    <source>
        <dbReference type="SAM" id="MobiDB-lite"/>
    </source>
</evidence>
<feature type="compositionally biased region" description="Basic and acidic residues" evidence="2">
    <location>
        <begin position="366"/>
        <end position="390"/>
    </location>
</feature>
<feature type="region of interest" description="Disordered" evidence="2">
    <location>
        <begin position="165"/>
        <end position="185"/>
    </location>
</feature>
<dbReference type="GeneID" id="94426684"/>
<feature type="compositionally biased region" description="Polar residues" evidence="2">
    <location>
        <begin position="43"/>
        <end position="56"/>
    </location>
</feature>
<dbReference type="OrthoDB" id="333705at2759"/>
<feature type="region of interest" description="Disordered" evidence="2">
    <location>
        <begin position="365"/>
        <end position="390"/>
    </location>
</feature>
<feature type="region of interest" description="Disordered" evidence="2">
    <location>
        <begin position="639"/>
        <end position="718"/>
    </location>
</feature>
<dbReference type="RefSeq" id="XP_067924546.1">
    <property type="nucleotide sequence ID" value="XM_068063473.1"/>
</dbReference>
<feature type="non-terminal residue" evidence="3">
    <location>
        <position position="948"/>
    </location>
</feature>
<feature type="region of interest" description="Disordered" evidence="2">
    <location>
        <begin position="1"/>
        <end position="21"/>
    </location>
</feature>
<feature type="region of interest" description="Disordered" evidence="2">
    <location>
        <begin position="40"/>
        <end position="63"/>
    </location>
</feature>
<evidence type="ECO:0000313" key="3">
    <source>
        <dbReference type="EMBL" id="PHJ22869.1"/>
    </source>
</evidence>
<dbReference type="EMBL" id="MIGC01001433">
    <property type="protein sequence ID" value="PHJ22869.1"/>
    <property type="molecule type" value="Genomic_DNA"/>
</dbReference>
<keyword evidence="4" id="KW-1185">Reference proteome</keyword>
<feature type="compositionally biased region" description="Basic and acidic residues" evidence="2">
    <location>
        <begin position="648"/>
        <end position="659"/>
    </location>
</feature>
<evidence type="ECO:0000313" key="4">
    <source>
        <dbReference type="Proteomes" id="UP000221165"/>
    </source>
</evidence>
<comment type="caution">
    <text evidence="3">The sequence shown here is derived from an EMBL/GenBank/DDBJ whole genome shotgun (WGS) entry which is preliminary data.</text>
</comment>
<feature type="region of interest" description="Disordered" evidence="2">
    <location>
        <begin position="733"/>
        <end position="843"/>
    </location>
</feature>
<proteinExistence type="predicted"/>
<sequence>MSNLPPSSFGHHQYLPSGVPGSQPFEVGARVPVARIQQPVLVSGNTSHRSVPQTPSGLRPSSAVPRLDLSRAEAIQSHRVNLPGGVMQQLSTVVLPSNATTFVAGKPGAPLVAVGTDGRAATASRQVYGAGTFVSALRPDAWNVLPGTPGLGSTTLEGDRVLQLRPPTARGKGGGQQHGPAGGVADGTADVVQVPVSLAADALIDMSTTRSQKIADSCQCCVGPWGALFGPVRKPPPEDLRRRPVALTAAIPSAPNNVLHRTFFGQPTTTTQERYASVPQPTMRVEALRPSAQLSAADTKRPQNVAVGFVPLKSSQTAVGVTASKDQTQRQLLEKEAAEGERKEVRAFDMSRAQPEQRHIIAPQKVVDERRKEGQGKETERENKGAEKEPVGVHGSVVVGDKALHAVPVPPLAGGPFSSSLQQAARFLPPSGLAPMYSTVTGATGQIRNEASQVPQQQSMPEVAVASKGSLGKGFQQESYRSGQYSSRSIALMSQLEETREQYRRVQEQFRRENENLKDENSRLQETVTSIHGRVKNIIDELHTLKLTTSSCAAVILTLQFKSAGQTTSANAELAEACIAVLAQLTAESESASQGPSVSASEASRADSGVAQQIGPLGWSGSFTEEQLQQLFKLQKLGSGSTRGVGTKAEDERSSEDSSTHVSSVHPPSTLGSDLASRQPAGAELGKRSEKVKTETHPPAVKPSVSGSTVPKPREQPKPVAVKKCFGFGSSVARTAPLGPAVQPTRPGTQARDGDSKPTGTVGGTTKHGSMAERGPGEEKMPGVVMAAAPKIGPKGVSGATTADGLMKQGPVDGKGPGEAKAPGVDEAAEPKEAPSDVPEARAVDELVKQGSTEAKALGDAKAPGLAKAVDPVGGKAAGEAKSVVPKIAPKGVPEAKAVDDLVKQGSVDGKTPGLAKAVVPKIAPKGVPEAKAADGLAKQGSVDGKAA</sequence>
<reference evidence="3 4" key="1">
    <citation type="journal article" date="2017" name="Int. J. Parasitol.">
        <title>The genome of the protozoan parasite Cystoisospora suis and a reverse vaccinology approach to identify vaccine candidates.</title>
        <authorList>
            <person name="Palmieri N."/>
            <person name="Shrestha A."/>
            <person name="Ruttkowski B."/>
            <person name="Beck T."/>
            <person name="Vogl C."/>
            <person name="Tomley F."/>
            <person name="Blake D.P."/>
            <person name="Joachim A."/>
        </authorList>
    </citation>
    <scope>NUCLEOTIDE SEQUENCE [LARGE SCALE GENOMIC DNA]</scope>
    <source>
        <strain evidence="3 4">Wien I</strain>
    </source>
</reference>
<dbReference type="VEuPathDB" id="ToxoDB:CSUI_003275"/>
<accession>A0A2C6L381</accession>
<dbReference type="AlphaFoldDB" id="A0A2C6L381"/>
<feature type="region of interest" description="Disordered" evidence="2">
    <location>
        <begin position="855"/>
        <end position="881"/>
    </location>
</feature>
<feature type="compositionally biased region" description="Basic and acidic residues" evidence="2">
    <location>
        <begin position="829"/>
        <end position="843"/>
    </location>
</feature>
<dbReference type="Proteomes" id="UP000221165">
    <property type="component" value="Unassembled WGS sequence"/>
</dbReference>
<feature type="compositionally biased region" description="Gly residues" evidence="2">
    <location>
        <begin position="171"/>
        <end position="185"/>
    </location>
</feature>